<gene>
    <name evidence="3" type="ORF">CHLRE_10g448000v5</name>
</gene>
<proteinExistence type="predicted"/>
<name>A0A2K3DAZ5_CHLRE</name>
<feature type="compositionally biased region" description="Low complexity" evidence="2">
    <location>
        <begin position="167"/>
        <end position="176"/>
    </location>
</feature>
<keyword evidence="1" id="KW-0175">Coiled coil</keyword>
<evidence type="ECO:0000256" key="2">
    <source>
        <dbReference type="SAM" id="MobiDB-lite"/>
    </source>
</evidence>
<feature type="coiled-coil region" evidence="1">
    <location>
        <begin position="347"/>
        <end position="398"/>
    </location>
</feature>
<dbReference type="KEGG" id="cre:CHLRE_10g448000v5"/>
<feature type="compositionally biased region" description="Gly residues" evidence="2">
    <location>
        <begin position="459"/>
        <end position="469"/>
    </location>
</feature>
<dbReference type="Proteomes" id="UP000006906">
    <property type="component" value="Chromosome 10"/>
</dbReference>
<feature type="compositionally biased region" description="Low complexity" evidence="2">
    <location>
        <begin position="445"/>
        <end position="458"/>
    </location>
</feature>
<feature type="region of interest" description="Disordered" evidence="2">
    <location>
        <begin position="202"/>
        <end position="268"/>
    </location>
</feature>
<accession>A0A2K3DAZ5</accession>
<protein>
    <submittedName>
        <fullName evidence="3">Uncharacterized protein</fullName>
    </submittedName>
</protein>
<evidence type="ECO:0000313" key="4">
    <source>
        <dbReference type="Proteomes" id="UP000006906"/>
    </source>
</evidence>
<dbReference type="InParanoid" id="A0A2K3DAZ5"/>
<feature type="compositionally biased region" description="Acidic residues" evidence="2">
    <location>
        <begin position="227"/>
        <end position="245"/>
    </location>
</feature>
<feature type="compositionally biased region" description="Acidic residues" evidence="2">
    <location>
        <begin position="1"/>
        <end position="15"/>
    </location>
</feature>
<dbReference type="ExpressionAtlas" id="A0A2K3DAZ5">
    <property type="expression patterns" value="baseline"/>
</dbReference>
<feature type="region of interest" description="Disordered" evidence="2">
    <location>
        <begin position="445"/>
        <end position="469"/>
    </location>
</feature>
<feature type="compositionally biased region" description="Gly residues" evidence="2">
    <location>
        <begin position="153"/>
        <end position="166"/>
    </location>
</feature>
<feature type="compositionally biased region" description="Low complexity" evidence="2">
    <location>
        <begin position="135"/>
        <end position="152"/>
    </location>
</feature>
<feature type="compositionally biased region" description="Pro residues" evidence="2">
    <location>
        <begin position="32"/>
        <end position="42"/>
    </location>
</feature>
<dbReference type="OrthoDB" id="542671at2759"/>
<organism evidence="3 4">
    <name type="scientific">Chlamydomonas reinhardtii</name>
    <name type="common">Chlamydomonas smithii</name>
    <dbReference type="NCBI Taxonomy" id="3055"/>
    <lineage>
        <taxon>Eukaryota</taxon>
        <taxon>Viridiplantae</taxon>
        <taxon>Chlorophyta</taxon>
        <taxon>core chlorophytes</taxon>
        <taxon>Chlorophyceae</taxon>
        <taxon>CS clade</taxon>
        <taxon>Chlamydomonadales</taxon>
        <taxon>Chlamydomonadaceae</taxon>
        <taxon>Chlamydomonas</taxon>
    </lineage>
</organism>
<feature type="region of interest" description="Disordered" evidence="2">
    <location>
        <begin position="1"/>
        <end position="180"/>
    </location>
</feature>
<dbReference type="Gramene" id="PNW77703">
    <property type="protein sequence ID" value="PNW77703"/>
    <property type="gene ID" value="CHLRE_10g448000v5"/>
</dbReference>
<sequence>MSSEDDDLNSEDLDDVPLNFAPSGGRYEHDGPPPTSRGPPPMGFSRLGPGFQLKMPTFVPNDAGSAEPGLDGLSAMRSEPTYLPETSRGRPVPGLGLGGLTLNQARVTGAAEDPGPPRTRRGPPLKPPMLSLINPASASPVPSGAPTPALGVGLHGPGGLHGGAATLGGPPAASGGRQHPPVRVELVSPAFVLQNLVEQHTSHATLGVSGGEAQEPGRSRHRAGGGDQDDDDNGGAGDADADDDGAAERAARAKEDAACGSDGPATASTSGRLLVDRCCSQLGIAANELTFFELRPLQMGPDGSLPADCFHVGVTVRGSSFSLSALEEMLARSKRDEQLTSILDRSLQDAAQHAAEAKANAERLAKQSEELAVLKERLRGLEANNQHLREQLQRSDDHRQQLGSTIRTIKKEFEDFKSRVVVEAPSGPALHMQLNQLSLGAAAGAPGTATTNNNTNTGTGVGYGGRDGR</sequence>
<dbReference type="GeneID" id="5723864"/>
<dbReference type="RefSeq" id="XP_042920313.1">
    <property type="nucleotide sequence ID" value="XM_043066916.1"/>
</dbReference>
<keyword evidence="4" id="KW-1185">Reference proteome</keyword>
<dbReference type="AlphaFoldDB" id="A0A2K3DAZ5"/>
<dbReference type="OMA" id="QHAERFS"/>
<reference evidence="3 4" key="1">
    <citation type="journal article" date="2007" name="Science">
        <title>The Chlamydomonas genome reveals the evolution of key animal and plant functions.</title>
        <authorList>
            <person name="Merchant S.S."/>
            <person name="Prochnik S.E."/>
            <person name="Vallon O."/>
            <person name="Harris E.H."/>
            <person name="Karpowicz S.J."/>
            <person name="Witman G.B."/>
            <person name="Terry A."/>
            <person name="Salamov A."/>
            <person name="Fritz-Laylin L.K."/>
            <person name="Marechal-Drouard L."/>
            <person name="Marshall W.F."/>
            <person name="Qu L.H."/>
            <person name="Nelson D.R."/>
            <person name="Sanderfoot A.A."/>
            <person name="Spalding M.H."/>
            <person name="Kapitonov V.V."/>
            <person name="Ren Q."/>
            <person name="Ferris P."/>
            <person name="Lindquist E."/>
            <person name="Shapiro H."/>
            <person name="Lucas S.M."/>
            <person name="Grimwood J."/>
            <person name="Schmutz J."/>
            <person name="Cardol P."/>
            <person name="Cerutti H."/>
            <person name="Chanfreau G."/>
            <person name="Chen C.L."/>
            <person name="Cognat V."/>
            <person name="Croft M.T."/>
            <person name="Dent R."/>
            <person name="Dutcher S."/>
            <person name="Fernandez E."/>
            <person name="Fukuzawa H."/>
            <person name="Gonzalez-Ballester D."/>
            <person name="Gonzalez-Halphen D."/>
            <person name="Hallmann A."/>
            <person name="Hanikenne M."/>
            <person name="Hippler M."/>
            <person name="Inwood W."/>
            <person name="Jabbari K."/>
            <person name="Kalanon M."/>
            <person name="Kuras R."/>
            <person name="Lefebvre P.A."/>
            <person name="Lemaire S.D."/>
            <person name="Lobanov A.V."/>
            <person name="Lohr M."/>
            <person name="Manuell A."/>
            <person name="Meier I."/>
            <person name="Mets L."/>
            <person name="Mittag M."/>
            <person name="Mittelmeier T."/>
            <person name="Moroney J.V."/>
            <person name="Moseley J."/>
            <person name="Napoli C."/>
            <person name="Nedelcu A.M."/>
            <person name="Niyogi K."/>
            <person name="Novoselov S.V."/>
            <person name="Paulsen I.T."/>
            <person name="Pazour G."/>
            <person name="Purton S."/>
            <person name="Ral J.P."/>
            <person name="Riano-Pachon D.M."/>
            <person name="Riekhof W."/>
            <person name="Rymarquis L."/>
            <person name="Schroda M."/>
            <person name="Stern D."/>
            <person name="Umen J."/>
            <person name="Willows R."/>
            <person name="Wilson N."/>
            <person name="Zimmer S.L."/>
            <person name="Allmer J."/>
            <person name="Balk J."/>
            <person name="Bisova K."/>
            <person name="Chen C.J."/>
            <person name="Elias M."/>
            <person name="Gendler K."/>
            <person name="Hauser C."/>
            <person name="Lamb M.R."/>
            <person name="Ledford H."/>
            <person name="Long J.C."/>
            <person name="Minagawa J."/>
            <person name="Page M.D."/>
            <person name="Pan J."/>
            <person name="Pootakham W."/>
            <person name="Roje S."/>
            <person name="Rose A."/>
            <person name="Stahlberg E."/>
            <person name="Terauchi A.M."/>
            <person name="Yang P."/>
            <person name="Ball S."/>
            <person name="Bowler C."/>
            <person name="Dieckmann C.L."/>
            <person name="Gladyshev V.N."/>
            <person name="Green P."/>
            <person name="Jorgensen R."/>
            <person name="Mayfield S."/>
            <person name="Mueller-Roeber B."/>
            <person name="Rajamani S."/>
            <person name="Sayre R.T."/>
            <person name="Brokstein P."/>
            <person name="Dubchak I."/>
            <person name="Goodstein D."/>
            <person name="Hornick L."/>
            <person name="Huang Y.W."/>
            <person name="Jhaveri J."/>
            <person name="Luo Y."/>
            <person name="Martinez D."/>
            <person name="Ngau W.C."/>
            <person name="Otillar B."/>
            <person name="Poliakov A."/>
            <person name="Porter A."/>
            <person name="Szajkowski L."/>
            <person name="Werner G."/>
            <person name="Zhou K."/>
            <person name="Grigoriev I.V."/>
            <person name="Rokhsar D.S."/>
            <person name="Grossman A.R."/>
        </authorList>
    </citation>
    <scope>NUCLEOTIDE SEQUENCE [LARGE SCALE GENOMIC DNA]</scope>
    <source>
        <strain evidence="4">CC-503</strain>
    </source>
</reference>
<feature type="compositionally biased region" description="Basic and acidic residues" evidence="2">
    <location>
        <begin position="246"/>
        <end position="257"/>
    </location>
</feature>
<dbReference type="EMBL" id="CM008971">
    <property type="protein sequence ID" value="PNW77703.1"/>
    <property type="molecule type" value="Genomic_DNA"/>
</dbReference>
<evidence type="ECO:0000256" key="1">
    <source>
        <dbReference type="SAM" id="Coils"/>
    </source>
</evidence>
<evidence type="ECO:0000313" key="3">
    <source>
        <dbReference type="EMBL" id="PNW77703.1"/>
    </source>
</evidence>